<dbReference type="EMBL" id="JAWJWE010000038">
    <property type="protein sequence ID" value="KAK6623652.1"/>
    <property type="molecule type" value="Genomic_DNA"/>
</dbReference>
<organism evidence="1 2">
    <name type="scientific">Polyplax serrata</name>
    <name type="common">Common mouse louse</name>
    <dbReference type="NCBI Taxonomy" id="468196"/>
    <lineage>
        <taxon>Eukaryota</taxon>
        <taxon>Metazoa</taxon>
        <taxon>Ecdysozoa</taxon>
        <taxon>Arthropoda</taxon>
        <taxon>Hexapoda</taxon>
        <taxon>Insecta</taxon>
        <taxon>Pterygota</taxon>
        <taxon>Neoptera</taxon>
        <taxon>Paraneoptera</taxon>
        <taxon>Psocodea</taxon>
        <taxon>Troctomorpha</taxon>
        <taxon>Phthiraptera</taxon>
        <taxon>Anoplura</taxon>
        <taxon>Polyplacidae</taxon>
        <taxon>Polyplax</taxon>
    </lineage>
</organism>
<evidence type="ECO:0000313" key="2">
    <source>
        <dbReference type="Proteomes" id="UP001372834"/>
    </source>
</evidence>
<dbReference type="Proteomes" id="UP001372834">
    <property type="component" value="Unassembled WGS sequence"/>
</dbReference>
<reference evidence="1 2" key="1">
    <citation type="submission" date="2023-10" db="EMBL/GenBank/DDBJ databases">
        <title>Genomes of two closely related lineages of the louse Polyplax serrata with different host specificities.</title>
        <authorList>
            <person name="Martinu J."/>
            <person name="Tarabai H."/>
            <person name="Stefka J."/>
            <person name="Hypsa V."/>
        </authorList>
    </citation>
    <scope>NUCLEOTIDE SEQUENCE [LARGE SCALE GENOMIC DNA]</scope>
    <source>
        <strain evidence="1">HR10_N</strain>
    </source>
</reference>
<gene>
    <name evidence="1" type="ORF">RUM43_009504</name>
</gene>
<protein>
    <submittedName>
        <fullName evidence="1">Uncharacterized protein</fullName>
    </submittedName>
</protein>
<proteinExistence type="predicted"/>
<sequence>MGLIAVQHINGKVEVGVAFYGVNFKIEEMSRQLGVIGFVGSSGNCSNGNCDDSDDEDKCPPDSSLDPADGICRCMLRHCFRPICRPPLQSVLRRNGKKEPGDCCDVYECVSPQGQIPPTAFADQRRPTGNRNRKRVSITKFKVKERLSDHGETNVRELLF</sequence>
<name>A0AAN8NW75_POLSC</name>
<evidence type="ECO:0000313" key="1">
    <source>
        <dbReference type="EMBL" id="KAK6623652.1"/>
    </source>
</evidence>
<accession>A0AAN8NW75</accession>
<comment type="caution">
    <text evidence="1">The sequence shown here is derived from an EMBL/GenBank/DDBJ whole genome shotgun (WGS) entry which is preliminary data.</text>
</comment>
<dbReference type="AlphaFoldDB" id="A0AAN8NW75"/>